<organism evidence="1 2">
    <name type="scientific">Hymenobacter nitidus</name>
    <dbReference type="NCBI Taxonomy" id="2880929"/>
    <lineage>
        <taxon>Bacteria</taxon>
        <taxon>Pseudomonadati</taxon>
        <taxon>Bacteroidota</taxon>
        <taxon>Cytophagia</taxon>
        <taxon>Cytophagales</taxon>
        <taxon>Hymenobacteraceae</taxon>
        <taxon>Hymenobacter</taxon>
    </lineage>
</organism>
<dbReference type="RefSeq" id="WP_226188769.1">
    <property type="nucleotide sequence ID" value="NZ_JAJADQ010000011.1"/>
</dbReference>
<reference evidence="1" key="1">
    <citation type="submission" date="2021-10" db="EMBL/GenBank/DDBJ databases">
        <authorList>
            <person name="Dean J.D."/>
            <person name="Kim M.K."/>
            <person name="Newey C.N."/>
            <person name="Stoker T.S."/>
            <person name="Thompson D.W."/>
            <person name="Grose J.H."/>
        </authorList>
    </citation>
    <scope>NUCLEOTIDE SEQUENCE</scope>
    <source>
        <strain evidence="1">BT635</strain>
    </source>
</reference>
<dbReference type="EMBL" id="JAJADQ010000011">
    <property type="protein sequence ID" value="MCB2379623.1"/>
    <property type="molecule type" value="Genomic_DNA"/>
</dbReference>
<name>A0ABS8AGR1_9BACT</name>
<accession>A0ABS8AGR1</accession>
<sequence length="147" mass="16942">MRTWLSLLFFLLAAGCSPTELVRLQVVNDSQEKVVDLTVRCDGETVFDTLVAQYKTTDDRLSRYLRLPPGPHRVVAESRQQRTRLDTIINTTGRNVLGVTFRYDSIAAKTRKTYFADGAEGEITFPAFYVRRSFRLYQFQARDLQQP</sequence>
<keyword evidence="2" id="KW-1185">Reference proteome</keyword>
<dbReference type="Proteomes" id="UP001165297">
    <property type="component" value="Unassembled WGS sequence"/>
</dbReference>
<dbReference type="PROSITE" id="PS51257">
    <property type="entry name" value="PROKAR_LIPOPROTEIN"/>
    <property type="match status" value="1"/>
</dbReference>
<gene>
    <name evidence="1" type="ORF">LGH70_18650</name>
</gene>
<comment type="caution">
    <text evidence="1">The sequence shown here is derived from an EMBL/GenBank/DDBJ whole genome shotgun (WGS) entry which is preliminary data.</text>
</comment>
<proteinExistence type="predicted"/>
<protein>
    <recommendedName>
        <fullName evidence="3">Lipoprotein</fullName>
    </recommendedName>
</protein>
<evidence type="ECO:0008006" key="3">
    <source>
        <dbReference type="Google" id="ProtNLM"/>
    </source>
</evidence>
<evidence type="ECO:0000313" key="1">
    <source>
        <dbReference type="EMBL" id="MCB2379623.1"/>
    </source>
</evidence>
<evidence type="ECO:0000313" key="2">
    <source>
        <dbReference type="Proteomes" id="UP001165297"/>
    </source>
</evidence>